<reference evidence="6" key="5">
    <citation type="submission" date="2025-09" db="UniProtKB">
        <authorList>
            <consortium name="Ensembl"/>
        </authorList>
    </citation>
    <scope>IDENTIFICATION</scope>
</reference>
<evidence type="ECO:0000256" key="1">
    <source>
        <dbReference type="ARBA" id="ARBA00004370"/>
    </source>
</evidence>
<sequence length="208" mass="23447">MIYFTAVTAAVTTVTGYKGRSVQIRCPYKSGYETHLKYLCRGECYTFQTKNIPVDSKTAKDERFSLNDDTAARVFTVTITDLRSEDGGKYWCATQQKVRDHYTEFLLVVKVDTSMNVTVSHSTHTPPTPDLSTSVNTDSTWSTGAHTVNDVNLQSNSPSLHGSFIPLFVVLVIITIILLVCVIMLGKIKKKKKTSKGRKQRERERERE</sequence>
<comment type="subcellular location">
    <subcellularLocation>
        <location evidence="1">Membrane</location>
    </subcellularLocation>
</comment>
<evidence type="ECO:0000256" key="2">
    <source>
        <dbReference type="ARBA" id="ARBA00022692"/>
    </source>
</evidence>
<dbReference type="CDD" id="cd05716">
    <property type="entry name" value="IgV_pIgR_like"/>
    <property type="match status" value="1"/>
</dbReference>
<dbReference type="InterPro" id="IPR050671">
    <property type="entry name" value="CD300_family_receptors"/>
</dbReference>
<keyword evidence="2 4" id="KW-0812">Transmembrane</keyword>
<reference evidence="7" key="1">
    <citation type="journal article" date="2014" name="Science">
        <title>Nonhuman genetics. Genomic basis for the convergent evolution of electric organs.</title>
        <authorList>
            <person name="Gallant J.R."/>
            <person name="Traeger L.L."/>
            <person name="Volkening J.D."/>
            <person name="Moffett H."/>
            <person name="Chen P.H."/>
            <person name="Novina C.D."/>
            <person name="Phillips G.N.Jr."/>
            <person name="Anand R."/>
            <person name="Wells G.B."/>
            <person name="Pinch M."/>
            <person name="Guth R."/>
            <person name="Unguez G.A."/>
            <person name="Albert J.S."/>
            <person name="Zakon H.H."/>
            <person name="Samanta M.P."/>
            <person name="Sussman M.R."/>
        </authorList>
    </citation>
    <scope>NUCLEOTIDE SEQUENCE [LARGE SCALE GENOMIC DNA]</scope>
</reference>
<dbReference type="Proteomes" id="UP000314983">
    <property type="component" value="Chromosome 16"/>
</dbReference>
<dbReference type="STRING" id="8005.ENSEEEP00000001624"/>
<dbReference type="GO" id="GO:0005886">
    <property type="term" value="C:plasma membrane"/>
    <property type="evidence" value="ECO:0007669"/>
    <property type="project" value="TreeGrafter"/>
</dbReference>
<proteinExistence type="predicted"/>
<reference evidence="6" key="3">
    <citation type="submission" date="2020-05" db="EMBL/GenBank/DDBJ databases">
        <title>Electrophorus electricus (electric eel) genome, fEleEle1, primary haplotype.</title>
        <authorList>
            <person name="Myers G."/>
            <person name="Meyer A."/>
            <person name="Fedrigo O."/>
            <person name="Formenti G."/>
            <person name="Rhie A."/>
            <person name="Tracey A."/>
            <person name="Sims Y."/>
            <person name="Jarvis E.D."/>
        </authorList>
    </citation>
    <scope>NUCLEOTIDE SEQUENCE [LARGE SCALE GENOMIC DNA]</scope>
</reference>
<evidence type="ECO:0000256" key="4">
    <source>
        <dbReference type="SAM" id="Phobius"/>
    </source>
</evidence>
<dbReference type="PANTHER" id="PTHR11860:SF118">
    <property type="entry name" value="CMRF35-LIKE MOLECULE 3-RELATED"/>
    <property type="match status" value="1"/>
</dbReference>
<dbReference type="InterPro" id="IPR013106">
    <property type="entry name" value="Ig_V-set"/>
</dbReference>
<dbReference type="InterPro" id="IPR003599">
    <property type="entry name" value="Ig_sub"/>
</dbReference>
<keyword evidence="7" id="KW-1185">Reference proteome</keyword>
<evidence type="ECO:0000313" key="7">
    <source>
        <dbReference type="Proteomes" id="UP000314983"/>
    </source>
</evidence>
<dbReference type="Gene3D" id="2.60.40.10">
    <property type="entry name" value="Immunoglobulins"/>
    <property type="match status" value="1"/>
</dbReference>
<dbReference type="AlphaFoldDB" id="A0A4W4DR27"/>
<organism evidence="6 7">
    <name type="scientific">Electrophorus electricus</name>
    <name type="common">Electric eel</name>
    <name type="synonym">Gymnotus electricus</name>
    <dbReference type="NCBI Taxonomy" id="8005"/>
    <lineage>
        <taxon>Eukaryota</taxon>
        <taxon>Metazoa</taxon>
        <taxon>Chordata</taxon>
        <taxon>Craniata</taxon>
        <taxon>Vertebrata</taxon>
        <taxon>Euteleostomi</taxon>
        <taxon>Actinopterygii</taxon>
        <taxon>Neopterygii</taxon>
        <taxon>Teleostei</taxon>
        <taxon>Ostariophysi</taxon>
        <taxon>Gymnotiformes</taxon>
        <taxon>Gymnotoidei</taxon>
        <taxon>Gymnotidae</taxon>
        <taxon>Electrophorus</taxon>
    </lineage>
</organism>
<reference evidence="7" key="2">
    <citation type="journal article" date="2017" name="Sci. Adv.">
        <title>A tail of two voltages: Proteomic comparison of the three electric organs of the electric eel.</title>
        <authorList>
            <person name="Traeger L.L."/>
            <person name="Sabat G."/>
            <person name="Barrett-Wilt G.A."/>
            <person name="Wells G.B."/>
            <person name="Sussman M.R."/>
        </authorList>
    </citation>
    <scope>NUCLEOTIDE SEQUENCE [LARGE SCALE GENOMIC DNA]</scope>
</reference>
<reference evidence="6" key="4">
    <citation type="submission" date="2025-08" db="UniProtKB">
        <authorList>
            <consortium name="Ensembl"/>
        </authorList>
    </citation>
    <scope>IDENTIFICATION</scope>
</reference>
<dbReference type="InterPro" id="IPR013783">
    <property type="entry name" value="Ig-like_fold"/>
</dbReference>
<evidence type="ECO:0000313" key="6">
    <source>
        <dbReference type="Ensembl" id="ENSEEEP00000001624.2"/>
    </source>
</evidence>
<keyword evidence="4" id="KW-1133">Transmembrane helix</keyword>
<evidence type="ECO:0000256" key="3">
    <source>
        <dbReference type="ARBA" id="ARBA00023136"/>
    </source>
</evidence>
<dbReference type="GO" id="GO:0004888">
    <property type="term" value="F:transmembrane signaling receptor activity"/>
    <property type="evidence" value="ECO:0007669"/>
    <property type="project" value="TreeGrafter"/>
</dbReference>
<dbReference type="InterPro" id="IPR036179">
    <property type="entry name" value="Ig-like_dom_sf"/>
</dbReference>
<dbReference type="PANTHER" id="PTHR11860">
    <property type="entry name" value="POLYMERIC-IMMUNOGLOBULIN RECEPTOR"/>
    <property type="match status" value="1"/>
</dbReference>
<evidence type="ECO:0000259" key="5">
    <source>
        <dbReference type="SMART" id="SM00409"/>
    </source>
</evidence>
<dbReference type="SMART" id="SM00409">
    <property type="entry name" value="IG"/>
    <property type="match status" value="1"/>
</dbReference>
<name>A0A4W4DR27_ELEEL</name>
<feature type="transmembrane region" description="Helical" evidence="4">
    <location>
        <begin position="164"/>
        <end position="186"/>
    </location>
</feature>
<dbReference type="GeneTree" id="ENSGT00940000176185"/>
<feature type="domain" description="Immunoglobulin" evidence="5">
    <location>
        <begin position="11"/>
        <end position="110"/>
    </location>
</feature>
<accession>A0A4W4DR27</accession>
<keyword evidence="3 4" id="KW-0472">Membrane</keyword>
<dbReference type="SUPFAM" id="SSF48726">
    <property type="entry name" value="Immunoglobulin"/>
    <property type="match status" value="1"/>
</dbReference>
<dbReference type="Pfam" id="PF07686">
    <property type="entry name" value="V-set"/>
    <property type="match status" value="1"/>
</dbReference>
<protein>
    <recommendedName>
        <fullName evidence="5">Immunoglobulin domain-containing protein</fullName>
    </recommendedName>
</protein>
<dbReference type="Ensembl" id="ENSEEET00000001659.2">
    <property type="protein sequence ID" value="ENSEEEP00000001624.2"/>
    <property type="gene ID" value="ENSEEEG00000001041.2"/>
</dbReference>